<dbReference type="PANTHER" id="PTHR45894">
    <property type="entry name" value="RNA-BINDING PROTEIN 8A"/>
    <property type="match status" value="1"/>
</dbReference>
<evidence type="ECO:0000256" key="1">
    <source>
        <dbReference type="SAM" id="MobiDB-lite"/>
    </source>
</evidence>
<dbReference type="Proteomes" id="UP000007305">
    <property type="component" value="Chromosome 2"/>
</dbReference>
<dbReference type="AlphaFoldDB" id="A0A804MSY4"/>
<name>A0A804MSY4_MAIZE</name>
<dbReference type="GO" id="GO:0003723">
    <property type="term" value="F:RNA binding"/>
    <property type="evidence" value="ECO:0007669"/>
    <property type="project" value="InterPro"/>
</dbReference>
<dbReference type="Gramene" id="Zm00001eb109210_T001">
    <property type="protein sequence ID" value="Zm00001eb109210_P001"/>
    <property type="gene ID" value="Zm00001eb109210"/>
</dbReference>
<dbReference type="GO" id="GO:0006396">
    <property type="term" value="P:RNA processing"/>
    <property type="evidence" value="ECO:0007669"/>
    <property type="project" value="InterPro"/>
</dbReference>
<dbReference type="EnsemblPlants" id="Zm00001eb207160_T001">
    <property type="protein sequence ID" value="Zm00001eb207160_P001"/>
    <property type="gene ID" value="Zm00001eb207160"/>
</dbReference>
<reference evidence="2" key="3">
    <citation type="submission" date="2019-07" db="EMBL/GenBank/DDBJ databases">
        <authorList>
            <person name="Seetharam A."/>
            <person name="Woodhouse M."/>
            <person name="Cannon E."/>
        </authorList>
    </citation>
    <scope>NUCLEOTIDE SEQUENCE [LARGE SCALE GENOMIC DNA]</scope>
    <source>
        <strain evidence="2">cv. B73</strain>
    </source>
</reference>
<reference evidence="3" key="1">
    <citation type="journal article" date="2009" name="Science">
        <title>The B73 maize genome: complexity, diversity, and dynamics.</title>
        <authorList>
            <person name="Schnable P.S."/>
            <person name="Ware D."/>
            <person name="Fulton R.S."/>
            <person name="Stein J.C."/>
            <person name="Wei F."/>
            <person name="Pasternak S."/>
            <person name="Liang C."/>
            <person name="Zhang J."/>
            <person name="Fulton L."/>
            <person name="Graves T.A."/>
            <person name="Minx P."/>
            <person name="Reily A.D."/>
            <person name="Courtney L."/>
            <person name="Kruchowski S.S."/>
            <person name="Tomlinson C."/>
            <person name="Strong C."/>
            <person name="Delehaunty K."/>
            <person name="Fronick C."/>
            <person name="Courtney B."/>
            <person name="Rock S.M."/>
            <person name="Belter E."/>
            <person name="Du F."/>
            <person name="Kim K."/>
            <person name="Abbott R.M."/>
            <person name="Cotton M."/>
            <person name="Levy A."/>
            <person name="Marchetto P."/>
            <person name="Ochoa K."/>
            <person name="Jackson S.M."/>
            <person name="Gillam B."/>
            <person name="Chen W."/>
            <person name="Yan L."/>
            <person name="Higginbotham J."/>
            <person name="Cardenas M."/>
            <person name="Waligorski J."/>
            <person name="Applebaum E."/>
            <person name="Phelps L."/>
            <person name="Falcone J."/>
            <person name="Kanchi K."/>
            <person name="Thane T."/>
            <person name="Scimone A."/>
            <person name="Thane N."/>
            <person name="Henke J."/>
            <person name="Wang T."/>
            <person name="Ruppert J."/>
            <person name="Shah N."/>
            <person name="Rotter K."/>
            <person name="Hodges J."/>
            <person name="Ingenthron E."/>
            <person name="Cordes M."/>
            <person name="Kohlberg S."/>
            <person name="Sgro J."/>
            <person name="Delgado B."/>
            <person name="Mead K."/>
            <person name="Chinwalla A."/>
            <person name="Leonard S."/>
            <person name="Crouse K."/>
            <person name="Collura K."/>
            <person name="Kudrna D."/>
            <person name="Currie J."/>
            <person name="He R."/>
            <person name="Angelova A."/>
            <person name="Rajasekar S."/>
            <person name="Mueller T."/>
            <person name="Lomeli R."/>
            <person name="Scara G."/>
            <person name="Ko A."/>
            <person name="Delaney K."/>
            <person name="Wissotski M."/>
            <person name="Lopez G."/>
            <person name="Campos D."/>
            <person name="Braidotti M."/>
            <person name="Ashley E."/>
            <person name="Golser W."/>
            <person name="Kim H."/>
            <person name="Lee S."/>
            <person name="Lin J."/>
            <person name="Dujmic Z."/>
            <person name="Kim W."/>
            <person name="Talag J."/>
            <person name="Zuccolo A."/>
            <person name="Fan C."/>
            <person name="Sebastian A."/>
            <person name="Kramer M."/>
            <person name="Spiegel L."/>
            <person name="Nascimento L."/>
            <person name="Zutavern T."/>
            <person name="Miller B."/>
            <person name="Ambroise C."/>
            <person name="Muller S."/>
            <person name="Spooner W."/>
            <person name="Narechania A."/>
            <person name="Ren L."/>
            <person name="Wei S."/>
            <person name="Kumari S."/>
            <person name="Faga B."/>
            <person name="Levy M.J."/>
            <person name="McMahan L."/>
            <person name="Van Buren P."/>
            <person name="Vaughn M.W."/>
            <person name="Ying K."/>
            <person name="Yeh C.-T."/>
            <person name="Emrich S.J."/>
            <person name="Jia Y."/>
            <person name="Kalyanaraman A."/>
            <person name="Hsia A.-P."/>
            <person name="Barbazuk W.B."/>
            <person name="Baucom R.S."/>
            <person name="Brutnell T.P."/>
            <person name="Carpita N.C."/>
            <person name="Chaparro C."/>
            <person name="Chia J.-M."/>
            <person name="Deragon J.-M."/>
            <person name="Estill J.C."/>
            <person name="Fu Y."/>
            <person name="Jeddeloh J.A."/>
            <person name="Han Y."/>
            <person name="Lee H."/>
            <person name="Li P."/>
            <person name="Lisch D.R."/>
            <person name="Liu S."/>
            <person name="Liu Z."/>
            <person name="Nagel D.H."/>
            <person name="McCann M.C."/>
            <person name="SanMiguel P."/>
            <person name="Myers A.M."/>
            <person name="Nettleton D."/>
            <person name="Nguyen J."/>
            <person name="Penning B.W."/>
            <person name="Ponnala L."/>
            <person name="Schneider K.L."/>
            <person name="Schwartz D.C."/>
            <person name="Sharma A."/>
            <person name="Soderlund C."/>
            <person name="Springer N.M."/>
            <person name="Sun Q."/>
            <person name="Wang H."/>
            <person name="Waterman M."/>
            <person name="Westerman R."/>
            <person name="Wolfgruber T.K."/>
            <person name="Yang L."/>
            <person name="Yu Y."/>
            <person name="Zhang L."/>
            <person name="Zhou S."/>
            <person name="Zhu Q."/>
            <person name="Bennetzen J.L."/>
            <person name="Dawe R.K."/>
            <person name="Jiang J."/>
            <person name="Jiang N."/>
            <person name="Presting G.G."/>
            <person name="Wessler S.R."/>
            <person name="Aluru S."/>
            <person name="Martienssen R.A."/>
            <person name="Clifton S.W."/>
            <person name="McCombie W.R."/>
            <person name="Wing R.A."/>
            <person name="Wilson R.K."/>
        </authorList>
    </citation>
    <scope>NUCLEOTIDE SEQUENCE [LARGE SCALE GENOMIC DNA]</scope>
    <source>
        <strain evidence="3">cv. B73</strain>
    </source>
</reference>
<organism evidence="2 3">
    <name type="scientific">Zea mays</name>
    <name type="common">Maize</name>
    <dbReference type="NCBI Taxonomy" id="4577"/>
    <lineage>
        <taxon>Eukaryota</taxon>
        <taxon>Viridiplantae</taxon>
        <taxon>Streptophyta</taxon>
        <taxon>Embryophyta</taxon>
        <taxon>Tracheophyta</taxon>
        <taxon>Spermatophyta</taxon>
        <taxon>Magnoliopsida</taxon>
        <taxon>Liliopsida</taxon>
        <taxon>Poales</taxon>
        <taxon>Poaceae</taxon>
        <taxon>PACMAD clade</taxon>
        <taxon>Panicoideae</taxon>
        <taxon>Andropogonodae</taxon>
        <taxon>Andropogoneae</taxon>
        <taxon>Tripsacinae</taxon>
        <taxon>Zea</taxon>
    </lineage>
</organism>
<dbReference type="InterPro" id="IPR012677">
    <property type="entry name" value="Nucleotide-bd_a/b_plait_sf"/>
</dbReference>
<dbReference type="EnsemblPlants" id="Zm00001eb109210_T001">
    <property type="protein sequence ID" value="Zm00001eb109210_P001"/>
    <property type="gene ID" value="Zm00001eb109210"/>
</dbReference>
<evidence type="ECO:0000313" key="2">
    <source>
        <dbReference type="EnsemblPlants" id="Zm00001eb109210_P001"/>
    </source>
</evidence>
<dbReference type="Proteomes" id="UP000007305">
    <property type="component" value="Chromosome 4"/>
</dbReference>
<reference evidence="3" key="2">
    <citation type="submission" date="2015-12" db="EMBL/GenBank/DDBJ databases">
        <title>Update maize B73 reference genome by single molecule sequencing technologies.</title>
        <authorList>
            <consortium name="Maize Genome Sequencing Project"/>
            <person name="Ware D."/>
        </authorList>
    </citation>
    <scope>NUCLEOTIDE SEQUENCE [LARGE SCALE GENOMIC DNA]</scope>
    <source>
        <strain evidence="3">cv. B73</strain>
    </source>
</reference>
<dbReference type="Gramene" id="Zm00001eb207160_T001">
    <property type="protein sequence ID" value="Zm00001eb207160_P001"/>
    <property type="gene ID" value="Zm00001eb207160"/>
</dbReference>
<dbReference type="Gene3D" id="3.30.70.330">
    <property type="match status" value="1"/>
</dbReference>
<accession>A0A804MSY4</accession>
<keyword evidence="3" id="KW-1185">Reference proteome</keyword>
<dbReference type="GO" id="GO:0005737">
    <property type="term" value="C:cytoplasm"/>
    <property type="evidence" value="ECO:0007669"/>
    <property type="project" value="InterPro"/>
</dbReference>
<feature type="region of interest" description="Disordered" evidence="1">
    <location>
        <begin position="52"/>
        <end position="78"/>
    </location>
</feature>
<dbReference type="InterPro" id="IPR035979">
    <property type="entry name" value="RBD_domain_sf"/>
</dbReference>
<dbReference type="InterPro" id="IPR008111">
    <property type="entry name" value="RNA-bd_8"/>
</dbReference>
<reference evidence="2" key="4">
    <citation type="submission" date="2021-05" db="UniProtKB">
        <authorList>
            <consortium name="EnsemblPlants"/>
        </authorList>
    </citation>
    <scope>IDENTIFICATION</scope>
    <source>
        <strain evidence="2">cv. B73</strain>
    </source>
</reference>
<feature type="compositionally biased region" description="Basic residues" evidence="1">
    <location>
        <begin position="55"/>
        <end position="78"/>
    </location>
</feature>
<proteinExistence type="predicted"/>
<evidence type="ECO:0000313" key="3">
    <source>
        <dbReference type="Proteomes" id="UP000007305"/>
    </source>
</evidence>
<dbReference type="GO" id="GO:0005634">
    <property type="term" value="C:nucleus"/>
    <property type="evidence" value="ECO:0007669"/>
    <property type="project" value="InterPro"/>
</dbReference>
<sequence length="78" mass="9200">MHHTEFGPAYRICQGYALIEYEKFEEVQVAIKDLDGADLYKQIMSVDWAFSSGPAKRKHTRKWSPPRARSRTPPRRRH</sequence>
<dbReference type="SUPFAM" id="SSF54928">
    <property type="entry name" value="RNA-binding domain, RBD"/>
    <property type="match status" value="1"/>
</dbReference>
<protein>
    <submittedName>
        <fullName evidence="2">Uncharacterized protein</fullName>
    </submittedName>
</protein>